<dbReference type="AlphaFoldDB" id="A0A026WPW2"/>
<evidence type="ECO:0000313" key="4">
    <source>
        <dbReference type="Proteomes" id="UP000053097"/>
    </source>
</evidence>
<accession>A0A026WPW2</accession>
<sequence>TLPEYCKVAPRRESRRLPKRPPKPATTMMGHCGAATCSTAVSTLAFLPLGTLFLVVMRKGSPVPVTVPNSEAHVSPLQHANVPIYMRKRI</sequence>
<gene>
    <name evidence="3" type="ORF">X777_01446</name>
</gene>
<evidence type="ECO:0000256" key="1">
    <source>
        <dbReference type="SAM" id="MobiDB-lite"/>
    </source>
</evidence>
<proteinExistence type="predicted"/>
<keyword evidence="2" id="KW-0812">Transmembrane</keyword>
<feature type="region of interest" description="Disordered" evidence="1">
    <location>
        <begin position="1"/>
        <end position="27"/>
    </location>
</feature>
<name>A0A026WPW2_OOCBI</name>
<evidence type="ECO:0000313" key="3">
    <source>
        <dbReference type="EMBL" id="EZA58065.1"/>
    </source>
</evidence>
<keyword evidence="4" id="KW-1185">Reference proteome</keyword>
<dbReference type="EMBL" id="KK107135">
    <property type="protein sequence ID" value="EZA58065.1"/>
    <property type="molecule type" value="Genomic_DNA"/>
</dbReference>
<keyword evidence="2" id="KW-0472">Membrane</keyword>
<keyword evidence="2" id="KW-1133">Transmembrane helix</keyword>
<feature type="transmembrane region" description="Helical" evidence="2">
    <location>
        <begin position="28"/>
        <end position="56"/>
    </location>
</feature>
<evidence type="ECO:0000256" key="2">
    <source>
        <dbReference type="SAM" id="Phobius"/>
    </source>
</evidence>
<reference evidence="3 4" key="1">
    <citation type="journal article" date="2014" name="Curr. Biol.">
        <title>The genome of the clonal raider ant Cerapachys biroi.</title>
        <authorList>
            <person name="Oxley P.R."/>
            <person name="Ji L."/>
            <person name="Fetter-Pruneda I."/>
            <person name="McKenzie S.K."/>
            <person name="Li C."/>
            <person name="Hu H."/>
            <person name="Zhang G."/>
            <person name="Kronauer D.J."/>
        </authorList>
    </citation>
    <scope>NUCLEOTIDE SEQUENCE [LARGE SCALE GENOMIC DNA]</scope>
</reference>
<dbReference type="Proteomes" id="UP000053097">
    <property type="component" value="Unassembled WGS sequence"/>
</dbReference>
<protein>
    <submittedName>
        <fullName evidence="3">Uncharacterized protein</fullName>
    </submittedName>
</protein>
<feature type="non-terminal residue" evidence="3">
    <location>
        <position position="1"/>
    </location>
</feature>
<organism evidence="3 4">
    <name type="scientific">Ooceraea biroi</name>
    <name type="common">Clonal raider ant</name>
    <name type="synonym">Cerapachys biroi</name>
    <dbReference type="NCBI Taxonomy" id="2015173"/>
    <lineage>
        <taxon>Eukaryota</taxon>
        <taxon>Metazoa</taxon>
        <taxon>Ecdysozoa</taxon>
        <taxon>Arthropoda</taxon>
        <taxon>Hexapoda</taxon>
        <taxon>Insecta</taxon>
        <taxon>Pterygota</taxon>
        <taxon>Neoptera</taxon>
        <taxon>Endopterygota</taxon>
        <taxon>Hymenoptera</taxon>
        <taxon>Apocrita</taxon>
        <taxon>Aculeata</taxon>
        <taxon>Formicoidea</taxon>
        <taxon>Formicidae</taxon>
        <taxon>Dorylinae</taxon>
        <taxon>Ooceraea</taxon>
    </lineage>
</organism>